<protein>
    <submittedName>
        <fullName evidence="4">Efflux transporter, outer membrane factor (OMF) lipoprotein, NodT family</fullName>
    </submittedName>
</protein>
<feature type="coiled-coil region" evidence="3">
    <location>
        <begin position="389"/>
        <end position="447"/>
    </location>
</feature>
<dbReference type="InterPro" id="IPR010131">
    <property type="entry name" value="MdtP/NodT-like"/>
</dbReference>
<dbReference type="GO" id="GO:0015562">
    <property type="term" value="F:efflux transmembrane transporter activity"/>
    <property type="evidence" value="ECO:0007669"/>
    <property type="project" value="InterPro"/>
</dbReference>
<gene>
    <name evidence="4" type="ORF">SAMN05660836_00172</name>
</gene>
<evidence type="ECO:0000313" key="5">
    <source>
        <dbReference type="Proteomes" id="UP000199611"/>
    </source>
</evidence>
<evidence type="ECO:0000256" key="3">
    <source>
        <dbReference type="SAM" id="Coils"/>
    </source>
</evidence>
<comment type="subcellular location">
    <subcellularLocation>
        <location evidence="2">Cell membrane</location>
        <topology evidence="2">Lipid-anchor</topology>
    </subcellularLocation>
</comment>
<dbReference type="AlphaFoldDB" id="A0A1I4QRQ5"/>
<reference evidence="4 5" key="1">
    <citation type="submission" date="2016-10" db="EMBL/GenBank/DDBJ databases">
        <authorList>
            <person name="de Groot N.N."/>
        </authorList>
    </citation>
    <scope>NUCLEOTIDE SEQUENCE [LARGE SCALE GENOMIC DNA]</scope>
    <source>
        <strain evidence="4 5">DSM 9990</strain>
    </source>
</reference>
<dbReference type="GO" id="GO:0005886">
    <property type="term" value="C:plasma membrane"/>
    <property type="evidence" value="ECO:0007669"/>
    <property type="project" value="UniProtKB-SubCell"/>
</dbReference>
<organism evidence="4 5">
    <name type="scientific">Thermodesulforhabdus norvegica</name>
    <dbReference type="NCBI Taxonomy" id="39841"/>
    <lineage>
        <taxon>Bacteria</taxon>
        <taxon>Pseudomonadati</taxon>
        <taxon>Thermodesulfobacteriota</taxon>
        <taxon>Syntrophobacteria</taxon>
        <taxon>Syntrophobacterales</taxon>
        <taxon>Thermodesulforhabdaceae</taxon>
        <taxon>Thermodesulforhabdus</taxon>
    </lineage>
</organism>
<keyword evidence="5" id="KW-1185">Reference proteome</keyword>
<dbReference type="EMBL" id="FOUU01000001">
    <property type="protein sequence ID" value="SFM42386.1"/>
    <property type="molecule type" value="Genomic_DNA"/>
</dbReference>
<proteinExistence type="inferred from homology"/>
<comment type="similarity">
    <text evidence="1 2">Belongs to the outer membrane factor (OMF) (TC 1.B.17) family.</text>
</comment>
<dbReference type="Gene3D" id="1.20.1600.10">
    <property type="entry name" value="Outer membrane efflux proteins (OEP)"/>
    <property type="match status" value="1"/>
</dbReference>
<dbReference type="Proteomes" id="UP000199611">
    <property type="component" value="Unassembled WGS sequence"/>
</dbReference>
<dbReference type="NCBIfam" id="TIGR01845">
    <property type="entry name" value="outer_NodT"/>
    <property type="match status" value="1"/>
</dbReference>
<dbReference type="PROSITE" id="PS51257">
    <property type="entry name" value="PROKAR_LIPOPROTEIN"/>
    <property type="match status" value="1"/>
</dbReference>
<dbReference type="STRING" id="39841.SAMN05660836_00172"/>
<keyword evidence="2" id="KW-0564">Palmitate</keyword>
<dbReference type="SUPFAM" id="SSF56954">
    <property type="entry name" value="Outer membrane efflux proteins (OEP)"/>
    <property type="match status" value="1"/>
</dbReference>
<dbReference type="OrthoDB" id="9783163at2"/>
<name>A0A1I4QRQ5_9BACT</name>
<keyword evidence="2 4" id="KW-0449">Lipoprotein</keyword>
<keyword evidence="2" id="KW-0812">Transmembrane</keyword>
<dbReference type="Gene3D" id="2.20.200.10">
    <property type="entry name" value="Outer membrane efflux proteins (OEP)"/>
    <property type="match status" value="1"/>
</dbReference>
<evidence type="ECO:0000313" key="4">
    <source>
        <dbReference type="EMBL" id="SFM42386.1"/>
    </source>
</evidence>
<accession>A0A1I4QRQ5</accession>
<keyword evidence="3" id="KW-0175">Coiled coil</keyword>
<dbReference type="PANTHER" id="PTHR30203:SF31">
    <property type="entry name" value="RND EFFLUX SYSTEM, OUTER MEMBRANE LIPOPROTEIN, NODT"/>
    <property type="match status" value="1"/>
</dbReference>
<evidence type="ECO:0000256" key="2">
    <source>
        <dbReference type="RuleBase" id="RU362097"/>
    </source>
</evidence>
<dbReference type="PANTHER" id="PTHR30203">
    <property type="entry name" value="OUTER MEMBRANE CATION EFFLUX PROTEIN"/>
    <property type="match status" value="1"/>
</dbReference>
<keyword evidence="2" id="KW-1134">Transmembrane beta strand</keyword>
<evidence type="ECO:0000256" key="1">
    <source>
        <dbReference type="ARBA" id="ARBA00007613"/>
    </source>
</evidence>
<dbReference type="InterPro" id="IPR003423">
    <property type="entry name" value="OMP_efflux"/>
</dbReference>
<feature type="coiled-coil region" evidence="3">
    <location>
        <begin position="144"/>
        <end position="199"/>
    </location>
</feature>
<dbReference type="Pfam" id="PF02321">
    <property type="entry name" value="OEP"/>
    <property type="match status" value="2"/>
</dbReference>
<sequence>MPLRLAVGIGVVLVFLGCSAVGPDYPGIRPRSPEQWRADTEGKVKQVQEMDEALLEEWWQIFDDPVLSRLESEAIRGNLTIKEAVARIKQARALLGVERAGFYPKADASGSYSRQRTSSALGETDSFNIAIDSAWEIDIFGGTRRAVEAAVAELEAEEAGLEDALVSLTAEIALRYIELRTYENRLRVARDNMKIQEETYELNKSRYEAGLVDELTVQQALYNLEQTRSTIPLLQSSIEKTRNGLAVLLGKEPGEIDRILSSEGQIPAPPVEVAVGIPAEVLRRRPDIRQAERRVAAETAKIGVAKAELYPKLRLIGTIGLESLKAGDLFQWASRFWQIGPGVTWRIFDAGEIRQSIKAQTAAQEQAIIQYEATVLAALEEVENALVDFAKEQRRREALIKAVEAARRAERLAQDRYNAGLVDFVTVLDAQRTLRSLEDELVQSTGNVSAYLVKLYKALGGGWSPKHVESLIGENKENNSVSEKAGGHKS</sequence>
<keyword evidence="2" id="KW-0472">Membrane</keyword>
<dbReference type="RefSeq" id="WP_093392729.1">
    <property type="nucleotide sequence ID" value="NZ_FOUU01000001.1"/>
</dbReference>